<evidence type="ECO:0000256" key="1">
    <source>
        <dbReference type="SAM" id="Phobius"/>
    </source>
</evidence>
<name>A0A3D8PY74_9BACI</name>
<dbReference type="PANTHER" id="PTHR39174:SF1">
    <property type="entry name" value="INNER MEMBRANE PROTEIN"/>
    <property type="match status" value="1"/>
</dbReference>
<organism evidence="2 3">
    <name type="scientific">Oceanobacillus arenosus</name>
    <dbReference type="NCBI Taxonomy" id="1229153"/>
    <lineage>
        <taxon>Bacteria</taxon>
        <taxon>Bacillati</taxon>
        <taxon>Bacillota</taxon>
        <taxon>Bacilli</taxon>
        <taxon>Bacillales</taxon>
        <taxon>Bacillaceae</taxon>
        <taxon>Oceanobacillus</taxon>
    </lineage>
</organism>
<reference evidence="3" key="1">
    <citation type="submission" date="2017-11" db="EMBL/GenBank/DDBJ databases">
        <authorList>
            <person name="Zhu W."/>
        </authorList>
    </citation>
    <scope>NUCLEOTIDE SEQUENCE [LARGE SCALE GENOMIC DNA]</scope>
    <source>
        <strain evidence="3">CAU 1183</strain>
    </source>
</reference>
<proteinExistence type="predicted"/>
<dbReference type="Proteomes" id="UP000257143">
    <property type="component" value="Unassembled WGS sequence"/>
</dbReference>
<dbReference type="EMBL" id="PIOC01000004">
    <property type="protein sequence ID" value="RDW21100.1"/>
    <property type="molecule type" value="Genomic_DNA"/>
</dbReference>
<dbReference type="AlphaFoldDB" id="A0A3D8PY74"/>
<sequence>MLKKEDTDKNDYRFKIANREALIGVGLVIFNFIWWFGFAYGLGGQDPSNYSYTFGLPNWFFYSCVVGFIVMVVLVIIAVKYFFVDVPFDDDEENEDK</sequence>
<keyword evidence="1" id="KW-1133">Transmembrane helix</keyword>
<keyword evidence="1" id="KW-0472">Membrane</keyword>
<feature type="transmembrane region" description="Helical" evidence="1">
    <location>
        <begin position="60"/>
        <end position="83"/>
    </location>
</feature>
<gene>
    <name evidence="2" type="ORF">CWR48_03855</name>
</gene>
<accession>A0A3D8PY74</accession>
<dbReference type="Pfam" id="PF06196">
    <property type="entry name" value="DUF997"/>
    <property type="match status" value="1"/>
</dbReference>
<comment type="caution">
    <text evidence="2">The sequence shown here is derived from an EMBL/GenBank/DDBJ whole genome shotgun (WGS) entry which is preliminary data.</text>
</comment>
<feature type="transmembrane region" description="Helical" evidence="1">
    <location>
        <begin position="21"/>
        <end position="40"/>
    </location>
</feature>
<protein>
    <submittedName>
        <fullName evidence="2">DUF997 domain-containing protein</fullName>
    </submittedName>
</protein>
<evidence type="ECO:0000313" key="3">
    <source>
        <dbReference type="Proteomes" id="UP000257143"/>
    </source>
</evidence>
<keyword evidence="1" id="KW-0812">Transmembrane</keyword>
<dbReference type="OrthoDB" id="1752893at2"/>
<dbReference type="PANTHER" id="PTHR39174">
    <property type="entry name" value="INNER MEMBRANE PROTEIN-RELATED"/>
    <property type="match status" value="1"/>
</dbReference>
<dbReference type="InterPro" id="IPR010398">
    <property type="entry name" value="DUF997"/>
</dbReference>
<keyword evidence="3" id="KW-1185">Reference proteome</keyword>
<evidence type="ECO:0000313" key="2">
    <source>
        <dbReference type="EMBL" id="RDW21100.1"/>
    </source>
</evidence>